<evidence type="ECO:0000313" key="2">
    <source>
        <dbReference type="Proteomes" id="UP000004459"/>
    </source>
</evidence>
<organism evidence="1 2">
    <name type="scientific">Flavonifractor plautii ATCC 29863</name>
    <dbReference type="NCBI Taxonomy" id="411475"/>
    <lineage>
        <taxon>Bacteria</taxon>
        <taxon>Bacillati</taxon>
        <taxon>Bacillota</taxon>
        <taxon>Clostridia</taxon>
        <taxon>Eubacteriales</taxon>
        <taxon>Oscillospiraceae</taxon>
        <taxon>Flavonifractor</taxon>
    </lineage>
</organism>
<gene>
    <name evidence="1" type="ORF">HMPREF0372_02031</name>
</gene>
<protein>
    <submittedName>
        <fullName evidence="1">Uncharacterized protein</fullName>
    </submittedName>
</protein>
<dbReference type="HOGENOM" id="CLU_142916_0_0_9"/>
<sequence>MTARRFRVMKLELTTKQFRRLLDMAYIGNWILNSTRGDDRFKDYDDVESLLFAKAREEGMGVLAEDWQGEVVPSRAFAEGGIHEAIMEYENNVFFDILAEDLARRDMEDASIDQNNYEELSSRIDAYIAEFEQHGTDNILVDSDQL</sequence>
<proteinExistence type="predicted"/>
<comment type="caution">
    <text evidence="1">The sequence shown here is derived from an EMBL/GenBank/DDBJ whole genome shotgun (WGS) entry which is preliminary data.</text>
</comment>
<dbReference type="EMBL" id="AGCK01000158">
    <property type="protein sequence ID" value="EHM49937.1"/>
    <property type="molecule type" value="Genomic_DNA"/>
</dbReference>
<dbReference type="PATRIC" id="fig|411475.3.peg.1762"/>
<dbReference type="AlphaFoldDB" id="G9YR85"/>
<name>G9YR85_FLAPL</name>
<evidence type="ECO:0000313" key="1">
    <source>
        <dbReference type="EMBL" id="EHM49937.1"/>
    </source>
</evidence>
<dbReference type="Proteomes" id="UP000004459">
    <property type="component" value="Unassembled WGS sequence"/>
</dbReference>
<reference evidence="1 2" key="1">
    <citation type="submission" date="2011-08" db="EMBL/GenBank/DDBJ databases">
        <authorList>
            <person name="Weinstock G."/>
            <person name="Sodergren E."/>
            <person name="Clifton S."/>
            <person name="Fulton L."/>
            <person name="Fulton B."/>
            <person name="Courtney L."/>
            <person name="Fronick C."/>
            <person name="Harrison M."/>
            <person name="Strong C."/>
            <person name="Farmer C."/>
            <person name="Delahaunty K."/>
            <person name="Markovic C."/>
            <person name="Hall O."/>
            <person name="Minx P."/>
            <person name="Tomlinson C."/>
            <person name="Mitreva M."/>
            <person name="Hou S."/>
            <person name="Chen J."/>
            <person name="Wollam A."/>
            <person name="Pepin K.H."/>
            <person name="Johnson M."/>
            <person name="Bhonagiri V."/>
            <person name="Zhang X."/>
            <person name="Suruliraj S."/>
            <person name="Warren W."/>
            <person name="Chinwalla A."/>
            <person name="Mardis E.R."/>
            <person name="Wilson R.K."/>
        </authorList>
    </citation>
    <scope>NUCLEOTIDE SEQUENCE [LARGE SCALE GENOMIC DNA]</scope>
    <source>
        <strain evidence="1 2">ATCC 29863</strain>
    </source>
</reference>
<accession>G9YR85</accession>